<organism evidence="1 2">
    <name type="scientific">Colletotrichum orchidophilum</name>
    <dbReference type="NCBI Taxonomy" id="1209926"/>
    <lineage>
        <taxon>Eukaryota</taxon>
        <taxon>Fungi</taxon>
        <taxon>Dikarya</taxon>
        <taxon>Ascomycota</taxon>
        <taxon>Pezizomycotina</taxon>
        <taxon>Sordariomycetes</taxon>
        <taxon>Hypocreomycetidae</taxon>
        <taxon>Glomerellales</taxon>
        <taxon>Glomerellaceae</taxon>
        <taxon>Colletotrichum</taxon>
    </lineage>
</organism>
<accession>A0A1G4BKV9</accession>
<evidence type="ECO:0000313" key="2">
    <source>
        <dbReference type="Proteomes" id="UP000176998"/>
    </source>
</evidence>
<dbReference type="RefSeq" id="XP_022479080.1">
    <property type="nucleotide sequence ID" value="XM_022614466.1"/>
</dbReference>
<dbReference type="STRING" id="1209926.A0A1G4BKV9"/>
<name>A0A1G4BKV9_9PEZI</name>
<keyword evidence="2" id="KW-1185">Reference proteome</keyword>
<dbReference type="AlphaFoldDB" id="A0A1G4BKV9"/>
<dbReference type="EMBL" id="MJBS01000016">
    <property type="protein sequence ID" value="OHF01938.1"/>
    <property type="molecule type" value="Genomic_DNA"/>
</dbReference>
<dbReference type="OrthoDB" id="3830579at2759"/>
<sequence>MSSPMIVTELGPMGVKPGLDIMDESTPEGQIFLGVYRKIIAAPGAPHRLYLGLELEDPSLVWGFFDWDSVEDHKKFAKEYGEELTKDLSKVLAYGEFGRHVTATPTFSDALKSSVTDVFIIYYPSDITAESKMTATTRLQEILEEAFGQVPDVSFTSYGWSIENDVPVKGGDPIQTGTILSAFIGWSTLEANNTFRQSEAYRQIESKLENMDGAIKLRPFRLSCTVLEKTAQ</sequence>
<dbReference type="Gene3D" id="3.30.70.100">
    <property type="match status" value="1"/>
</dbReference>
<dbReference type="GeneID" id="34555976"/>
<evidence type="ECO:0008006" key="3">
    <source>
        <dbReference type="Google" id="ProtNLM"/>
    </source>
</evidence>
<evidence type="ECO:0000313" key="1">
    <source>
        <dbReference type="EMBL" id="OHF01938.1"/>
    </source>
</evidence>
<proteinExistence type="predicted"/>
<gene>
    <name evidence="1" type="ORF">CORC01_02816</name>
</gene>
<dbReference type="Proteomes" id="UP000176998">
    <property type="component" value="Unassembled WGS sequence"/>
</dbReference>
<protein>
    <recommendedName>
        <fullName evidence="3">ABM domain-containing protein</fullName>
    </recommendedName>
</protein>
<reference evidence="1 2" key="1">
    <citation type="submission" date="2016-09" db="EMBL/GenBank/DDBJ databases">
        <authorList>
            <person name="Capua I."/>
            <person name="De Benedictis P."/>
            <person name="Joannis T."/>
            <person name="Lombin L.H."/>
            <person name="Cattoli G."/>
        </authorList>
    </citation>
    <scope>NUCLEOTIDE SEQUENCE [LARGE SCALE GENOMIC DNA]</scope>
    <source>
        <strain evidence="1 2">IMI 309357</strain>
    </source>
</reference>
<comment type="caution">
    <text evidence="1">The sequence shown here is derived from an EMBL/GenBank/DDBJ whole genome shotgun (WGS) entry which is preliminary data.</text>
</comment>